<reference evidence="1 2" key="1">
    <citation type="journal article" date="2014" name="BMC Genomics">
        <title>Genome sequencing of four Aureobasidium pullulans varieties: biotechnological potential, stress tolerance, and description of new species.</title>
        <authorList>
            <person name="Gostin Ar C."/>
            <person name="Ohm R.A."/>
            <person name="Kogej T."/>
            <person name="Sonjak S."/>
            <person name="Turk M."/>
            <person name="Zajc J."/>
            <person name="Zalar P."/>
            <person name="Grube M."/>
            <person name="Sun H."/>
            <person name="Han J."/>
            <person name="Sharma A."/>
            <person name="Chiniquy J."/>
            <person name="Ngan C.Y."/>
            <person name="Lipzen A."/>
            <person name="Barry K."/>
            <person name="Grigoriev I.V."/>
            <person name="Gunde-Cimerman N."/>
        </authorList>
    </citation>
    <scope>NUCLEOTIDE SEQUENCE [LARGE SCALE GENOMIC DNA]</scope>
    <source>
        <strain evidence="1 2">EXF-2481</strain>
    </source>
</reference>
<sequence length="199" mass="22850">MESPAEETDNKLRPEVEDLADMWNMYMGRELNIIGTLNACQSNYDDTTFWQRDDQNSYHNFQLDDRAACLVARNNTITGATANNVVCNTAEEIDAEQHIAFNKLHAYISTKFSKETVQGAQRQKAARGGAATRKVNKAKRHEEHVLLIVHELAALRDYEGKREENYFMRYDRVIDEVMFAANVKISPERPLLKPERKAV</sequence>
<evidence type="ECO:0000313" key="2">
    <source>
        <dbReference type="Proteomes" id="UP000030641"/>
    </source>
</evidence>
<protein>
    <submittedName>
        <fullName evidence="1">Uncharacterized protein</fullName>
    </submittedName>
</protein>
<proteinExistence type="predicted"/>
<organism evidence="1 2">
    <name type="scientific">Aureobasidium subglaciale (strain EXF-2481)</name>
    <name type="common">Aureobasidium pullulans var. subglaciale</name>
    <dbReference type="NCBI Taxonomy" id="1043005"/>
    <lineage>
        <taxon>Eukaryota</taxon>
        <taxon>Fungi</taxon>
        <taxon>Dikarya</taxon>
        <taxon>Ascomycota</taxon>
        <taxon>Pezizomycotina</taxon>
        <taxon>Dothideomycetes</taxon>
        <taxon>Dothideomycetidae</taxon>
        <taxon>Dothideales</taxon>
        <taxon>Saccotheciaceae</taxon>
        <taxon>Aureobasidium</taxon>
    </lineage>
</organism>
<dbReference type="Proteomes" id="UP000030641">
    <property type="component" value="Unassembled WGS sequence"/>
</dbReference>
<dbReference type="OrthoDB" id="3824517at2759"/>
<dbReference type="GeneID" id="25371486"/>
<dbReference type="HOGENOM" id="CLU_106351_0_0_1"/>
<keyword evidence="2" id="KW-1185">Reference proteome</keyword>
<name>A0A074YF52_AURSE</name>
<dbReference type="EMBL" id="KL584756">
    <property type="protein sequence ID" value="KEQ96380.1"/>
    <property type="molecule type" value="Genomic_DNA"/>
</dbReference>
<dbReference type="AlphaFoldDB" id="A0A074YF52"/>
<gene>
    <name evidence="1" type="ORF">AUEXF2481DRAFT_78801</name>
</gene>
<dbReference type="InParanoid" id="A0A074YF52"/>
<evidence type="ECO:0000313" key="1">
    <source>
        <dbReference type="EMBL" id="KEQ96380.1"/>
    </source>
</evidence>
<dbReference type="RefSeq" id="XP_013345067.1">
    <property type="nucleotide sequence ID" value="XM_013489613.1"/>
</dbReference>
<accession>A0A074YF52</accession>